<dbReference type="OMA" id="GNCAVER"/>
<name>A0A7M7P3K5_STRPU</name>
<accession>A0A7M7P3K5</accession>
<organism evidence="3 4">
    <name type="scientific">Strongylocentrotus purpuratus</name>
    <name type="common">Purple sea urchin</name>
    <dbReference type="NCBI Taxonomy" id="7668"/>
    <lineage>
        <taxon>Eukaryota</taxon>
        <taxon>Metazoa</taxon>
        <taxon>Echinodermata</taxon>
        <taxon>Eleutherozoa</taxon>
        <taxon>Echinozoa</taxon>
        <taxon>Echinoidea</taxon>
        <taxon>Euechinoidea</taxon>
        <taxon>Echinacea</taxon>
        <taxon>Camarodonta</taxon>
        <taxon>Echinidea</taxon>
        <taxon>Strongylocentrotidae</taxon>
        <taxon>Strongylocentrotus</taxon>
    </lineage>
</organism>
<dbReference type="Gene3D" id="3.90.215.10">
    <property type="entry name" value="Gamma Fibrinogen, chain A, domain 1"/>
    <property type="match status" value="1"/>
</dbReference>
<dbReference type="NCBIfam" id="NF040941">
    <property type="entry name" value="GGGWT_bact"/>
    <property type="match status" value="1"/>
</dbReference>
<dbReference type="AlphaFoldDB" id="A0A7M7P3K5"/>
<evidence type="ECO:0000313" key="3">
    <source>
        <dbReference type="EnsemblMetazoa" id="XP_030845806"/>
    </source>
</evidence>
<dbReference type="EnsemblMetazoa" id="XM_030989946">
    <property type="protein sequence ID" value="XP_030845806"/>
    <property type="gene ID" value="LOC115925904"/>
</dbReference>
<dbReference type="Pfam" id="PF00147">
    <property type="entry name" value="Fibrinogen_C"/>
    <property type="match status" value="1"/>
</dbReference>
<protein>
    <recommendedName>
        <fullName evidence="2">Fibrinogen C-terminal domain-containing protein</fullName>
    </recommendedName>
</protein>
<dbReference type="SMART" id="SM00186">
    <property type="entry name" value="FBG"/>
    <property type="match status" value="1"/>
</dbReference>
<proteinExistence type="predicted"/>
<dbReference type="InParanoid" id="A0A7M7P3K5"/>
<dbReference type="FunFam" id="3.90.215.10:FF:000001">
    <property type="entry name" value="Tenascin isoform 1"/>
    <property type="match status" value="1"/>
</dbReference>
<reference evidence="4" key="1">
    <citation type="submission" date="2015-02" db="EMBL/GenBank/DDBJ databases">
        <title>Genome sequencing for Strongylocentrotus purpuratus.</title>
        <authorList>
            <person name="Murali S."/>
            <person name="Liu Y."/>
            <person name="Vee V."/>
            <person name="English A."/>
            <person name="Wang M."/>
            <person name="Skinner E."/>
            <person name="Han Y."/>
            <person name="Muzny D.M."/>
            <person name="Worley K.C."/>
            <person name="Gibbs R.A."/>
        </authorList>
    </citation>
    <scope>NUCLEOTIDE SEQUENCE</scope>
</reference>
<dbReference type="InterPro" id="IPR036056">
    <property type="entry name" value="Fibrinogen-like_C"/>
</dbReference>
<dbReference type="InterPro" id="IPR050373">
    <property type="entry name" value="Fibrinogen_C-term_domain"/>
</dbReference>
<dbReference type="GO" id="GO:0005615">
    <property type="term" value="C:extracellular space"/>
    <property type="evidence" value="ECO:0000318"/>
    <property type="project" value="GO_Central"/>
</dbReference>
<keyword evidence="1" id="KW-1015">Disulfide bond</keyword>
<dbReference type="OrthoDB" id="5968928at2759"/>
<dbReference type="InterPro" id="IPR014716">
    <property type="entry name" value="Fibrinogen_a/b/g_C_1"/>
</dbReference>
<sequence length="212" mass="23921">MNVSGVYSIDPGIPMNVYCDMETDGGGWTVFQRRIDGSVDFFRSWSDYKGGFGSVSSEHWLGNEKIHRLTDQKTYELRIDLEDLDGNTRYANYVIFKMADRTGLYNLTVRGFSGTAGDGLRYHDGQRFSTPDRNSAKYSNCAAKYRAGWWFKNCFASNLNGVYRNGTDTGFRYFRGVVWRGGVGIRDSFKTCEMKIRPEVGSEDSQGATEAG</sequence>
<reference evidence="3" key="2">
    <citation type="submission" date="2021-01" db="UniProtKB">
        <authorList>
            <consortium name="EnsemblMetazoa"/>
        </authorList>
    </citation>
    <scope>IDENTIFICATION</scope>
</reference>
<dbReference type="GeneID" id="115925904"/>
<evidence type="ECO:0000256" key="1">
    <source>
        <dbReference type="ARBA" id="ARBA00023157"/>
    </source>
</evidence>
<dbReference type="FunCoup" id="A0A7M7P3K5">
    <property type="interactions" value="1339"/>
</dbReference>
<dbReference type="InterPro" id="IPR002181">
    <property type="entry name" value="Fibrinogen_a/b/g_C_dom"/>
</dbReference>
<dbReference type="CDD" id="cd00087">
    <property type="entry name" value="FReD"/>
    <property type="match status" value="1"/>
</dbReference>
<feature type="domain" description="Fibrinogen C-terminal" evidence="2">
    <location>
        <begin position="1"/>
        <end position="200"/>
    </location>
</feature>
<dbReference type="RefSeq" id="XP_030845806.1">
    <property type="nucleotide sequence ID" value="XM_030989946.1"/>
</dbReference>
<dbReference type="Proteomes" id="UP000007110">
    <property type="component" value="Unassembled WGS sequence"/>
</dbReference>
<evidence type="ECO:0000259" key="2">
    <source>
        <dbReference type="PROSITE" id="PS51406"/>
    </source>
</evidence>
<evidence type="ECO:0000313" key="4">
    <source>
        <dbReference type="Proteomes" id="UP000007110"/>
    </source>
</evidence>
<dbReference type="PANTHER" id="PTHR19143">
    <property type="entry name" value="FIBRINOGEN/TENASCIN/ANGIOPOEITIN"/>
    <property type="match status" value="1"/>
</dbReference>
<dbReference type="PANTHER" id="PTHR19143:SF458">
    <property type="entry name" value="FIBRINOGEN C-TERMINAL DOMAIN-CONTAINING PROTEIN-RELATED"/>
    <property type="match status" value="1"/>
</dbReference>
<dbReference type="PROSITE" id="PS00514">
    <property type="entry name" value="FIBRINOGEN_C_1"/>
    <property type="match status" value="1"/>
</dbReference>
<dbReference type="SUPFAM" id="SSF56496">
    <property type="entry name" value="Fibrinogen C-terminal domain-like"/>
    <property type="match status" value="1"/>
</dbReference>
<dbReference type="InterPro" id="IPR020837">
    <property type="entry name" value="Fibrinogen_CS"/>
</dbReference>
<dbReference type="PROSITE" id="PS51406">
    <property type="entry name" value="FIBRINOGEN_C_2"/>
    <property type="match status" value="1"/>
</dbReference>
<dbReference type="KEGG" id="spu:115925904"/>
<keyword evidence="4" id="KW-1185">Reference proteome</keyword>